<feature type="region of interest" description="Disordered" evidence="2">
    <location>
        <begin position="544"/>
        <end position="567"/>
    </location>
</feature>
<reference evidence="3" key="1">
    <citation type="journal article" date="2021" name="bioRxiv">
        <title>Whole Genome Assembly and Annotation of Northern Wild Rice, Zizania palustris L., Supports a Whole Genome Duplication in the Zizania Genus.</title>
        <authorList>
            <person name="Haas M."/>
            <person name="Kono T."/>
            <person name="Macchietto M."/>
            <person name="Millas R."/>
            <person name="McGilp L."/>
            <person name="Shao M."/>
            <person name="Duquette J."/>
            <person name="Hirsch C.N."/>
            <person name="Kimball J."/>
        </authorList>
    </citation>
    <scope>NUCLEOTIDE SEQUENCE</scope>
    <source>
        <tissue evidence="3">Fresh leaf tissue</tissue>
    </source>
</reference>
<keyword evidence="4" id="KW-1185">Reference proteome</keyword>
<dbReference type="GO" id="GO:0006412">
    <property type="term" value="P:translation"/>
    <property type="evidence" value="ECO:0007669"/>
    <property type="project" value="InterPro"/>
</dbReference>
<feature type="compositionally biased region" description="Polar residues" evidence="2">
    <location>
        <begin position="216"/>
        <end position="225"/>
    </location>
</feature>
<evidence type="ECO:0000313" key="4">
    <source>
        <dbReference type="Proteomes" id="UP000729402"/>
    </source>
</evidence>
<feature type="compositionally biased region" description="Polar residues" evidence="2">
    <location>
        <begin position="135"/>
        <end position="146"/>
    </location>
</feature>
<comment type="caution">
    <text evidence="3">The sequence shown here is derived from an EMBL/GenBank/DDBJ whole genome shotgun (WGS) entry which is preliminary data.</text>
</comment>
<accession>A0A8J5SJG8</accession>
<feature type="compositionally biased region" description="Low complexity" evidence="2">
    <location>
        <begin position="189"/>
        <end position="208"/>
    </location>
</feature>
<dbReference type="AlphaFoldDB" id="A0A8J5SJG8"/>
<proteinExistence type="predicted"/>
<dbReference type="PANTHER" id="PTHR11880:SF53">
    <property type="entry name" value="SMALL RIBOSOMAL SUBUNIT PROTEIN US19U-RELATED"/>
    <property type="match status" value="1"/>
</dbReference>
<dbReference type="GO" id="GO:0003735">
    <property type="term" value="F:structural constituent of ribosome"/>
    <property type="evidence" value="ECO:0007669"/>
    <property type="project" value="InterPro"/>
</dbReference>
<dbReference type="Proteomes" id="UP000729402">
    <property type="component" value="Unassembled WGS sequence"/>
</dbReference>
<organism evidence="3 4">
    <name type="scientific">Zizania palustris</name>
    <name type="common">Northern wild rice</name>
    <dbReference type="NCBI Taxonomy" id="103762"/>
    <lineage>
        <taxon>Eukaryota</taxon>
        <taxon>Viridiplantae</taxon>
        <taxon>Streptophyta</taxon>
        <taxon>Embryophyta</taxon>
        <taxon>Tracheophyta</taxon>
        <taxon>Spermatophyta</taxon>
        <taxon>Magnoliopsida</taxon>
        <taxon>Liliopsida</taxon>
        <taxon>Poales</taxon>
        <taxon>Poaceae</taxon>
        <taxon>BOP clade</taxon>
        <taxon>Oryzoideae</taxon>
        <taxon>Oryzeae</taxon>
        <taxon>Zizaniinae</taxon>
        <taxon>Zizania</taxon>
    </lineage>
</organism>
<dbReference type="PANTHER" id="PTHR11880">
    <property type="entry name" value="RIBOSOMAL PROTEIN S19P FAMILY MEMBER"/>
    <property type="match status" value="1"/>
</dbReference>
<evidence type="ECO:0000256" key="1">
    <source>
        <dbReference type="SAM" id="Coils"/>
    </source>
</evidence>
<dbReference type="GO" id="GO:0022627">
    <property type="term" value="C:cytosolic small ribosomal subunit"/>
    <property type="evidence" value="ECO:0007669"/>
    <property type="project" value="TreeGrafter"/>
</dbReference>
<feature type="region of interest" description="Disordered" evidence="2">
    <location>
        <begin position="124"/>
        <end position="230"/>
    </location>
</feature>
<evidence type="ECO:0000256" key="2">
    <source>
        <dbReference type="SAM" id="MobiDB-lite"/>
    </source>
</evidence>
<evidence type="ECO:0000313" key="3">
    <source>
        <dbReference type="EMBL" id="KAG8061420.1"/>
    </source>
</evidence>
<keyword evidence="1" id="KW-0175">Coiled coil</keyword>
<sequence length="567" mass="62152">MADVDVETEVAAAGQPKKRTFRKYSYRGVDLDALLDMSTDDLVQLFPARARRRFQRGLKRKPMALIKKLRKAPTRYEVQEDLPQDGVPVDESGVEVTVTSIPNEVTTTVQENVPAVEDLTLDSNKDLAFDPPSSPMLTRCQNVEESTSVEEVRPEDTVPGPSTTSEPILGATQMRPGKGKGKMDPLLATSSGSTSSESTDESQSTEGGQSPGVPKTTAQHSGPSSNEDDQQALSMLPLLAPFLERRTGLRTLLEPLDRASREVGKTDLVAILSEAESSELNAAMERAAYQQTVLARAANVSNEREIARFREENATLHRNLTISEGRVTHMDNMVSTERRARQGLEAANKELKAERIVLRAEIERMRTEHATAGTELVRLREEASQLLNQKNSLAMEAARLSGVTEELTSVKDALIEDKLKSEKVAAEVMDHLLGVLEYFGTTGTLPSDDNISLLRRLKRIQGVVKQMKTAGIRYGELSGQVAVVGLLRYYEDLGRSMASSAGEGPITFDDDQLLTPSEGVAAAWQAFQTSWRAEGRSAIKAWIDEGQRQKQARTQASSSQPPPNPQV</sequence>
<feature type="coiled-coil region" evidence="1">
    <location>
        <begin position="334"/>
        <end position="396"/>
    </location>
</feature>
<protein>
    <recommendedName>
        <fullName evidence="5">40S ribosomal protein S15</fullName>
    </recommendedName>
</protein>
<evidence type="ECO:0008006" key="5">
    <source>
        <dbReference type="Google" id="ProtNLM"/>
    </source>
</evidence>
<dbReference type="GO" id="GO:0000028">
    <property type="term" value="P:ribosomal small subunit assembly"/>
    <property type="evidence" value="ECO:0007669"/>
    <property type="project" value="TreeGrafter"/>
</dbReference>
<reference evidence="3" key="2">
    <citation type="submission" date="2021-02" db="EMBL/GenBank/DDBJ databases">
        <authorList>
            <person name="Kimball J.A."/>
            <person name="Haas M.W."/>
            <person name="Macchietto M."/>
            <person name="Kono T."/>
            <person name="Duquette J."/>
            <person name="Shao M."/>
        </authorList>
    </citation>
    <scope>NUCLEOTIDE SEQUENCE</scope>
    <source>
        <tissue evidence="3">Fresh leaf tissue</tissue>
    </source>
</reference>
<name>A0A8J5SJG8_ZIZPA</name>
<dbReference type="InterPro" id="IPR002222">
    <property type="entry name" value="Ribosomal_uS19"/>
</dbReference>
<dbReference type="EMBL" id="JAAALK010000286">
    <property type="protein sequence ID" value="KAG8061420.1"/>
    <property type="molecule type" value="Genomic_DNA"/>
</dbReference>
<gene>
    <name evidence="3" type="ORF">GUJ93_ZPchr0003g16873</name>
</gene>